<dbReference type="Proteomes" id="UP000027195">
    <property type="component" value="Unassembled WGS sequence"/>
</dbReference>
<evidence type="ECO:0000313" key="2">
    <source>
        <dbReference type="EMBL" id="KDQ12902.1"/>
    </source>
</evidence>
<name>A0A067MM16_BOTB1</name>
<dbReference type="EMBL" id="KL198047">
    <property type="protein sequence ID" value="KDQ12902.1"/>
    <property type="molecule type" value="Genomic_DNA"/>
</dbReference>
<sequence length="105" mass="11674">MVSITLRRHLDPSTYTPKSRRWLIFQSSKTSLFSSPTNCPPKPPGKARDDAPPSLIRTWSVASTLWLFPRVQSFHSAALSSCTWAGIVILVVTGPRQRECSVAHP</sequence>
<protein>
    <submittedName>
        <fullName evidence="2">Uncharacterized protein</fullName>
    </submittedName>
</protein>
<dbReference type="HOGENOM" id="CLU_2236169_0_0_1"/>
<proteinExistence type="predicted"/>
<reference evidence="3" key="1">
    <citation type="journal article" date="2014" name="Proc. Natl. Acad. Sci. U.S.A.">
        <title>Extensive sampling of basidiomycete genomes demonstrates inadequacy of the white-rot/brown-rot paradigm for wood decay fungi.</title>
        <authorList>
            <person name="Riley R."/>
            <person name="Salamov A.A."/>
            <person name="Brown D.W."/>
            <person name="Nagy L.G."/>
            <person name="Floudas D."/>
            <person name="Held B.W."/>
            <person name="Levasseur A."/>
            <person name="Lombard V."/>
            <person name="Morin E."/>
            <person name="Otillar R."/>
            <person name="Lindquist E.A."/>
            <person name="Sun H."/>
            <person name="LaButti K.M."/>
            <person name="Schmutz J."/>
            <person name="Jabbour D."/>
            <person name="Luo H."/>
            <person name="Baker S.E."/>
            <person name="Pisabarro A.G."/>
            <person name="Walton J.D."/>
            <person name="Blanchette R.A."/>
            <person name="Henrissat B."/>
            <person name="Martin F."/>
            <person name="Cullen D."/>
            <person name="Hibbett D.S."/>
            <person name="Grigoriev I.V."/>
        </authorList>
    </citation>
    <scope>NUCLEOTIDE SEQUENCE [LARGE SCALE GENOMIC DNA]</scope>
    <source>
        <strain evidence="3">FD-172 SS1</strain>
    </source>
</reference>
<accession>A0A067MM16</accession>
<dbReference type="InParanoid" id="A0A067MM16"/>
<keyword evidence="3" id="KW-1185">Reference proteome</keyword>
<feature type="region of interest" description="Disordered" evidence="1">
    <location>
        <begin position="31"/>
        <end position="52"/>
    </location>
</feature>
<gene>
    <name evidence="2" type="ORF">BOTBODRAFT_404857</name>
</gene>
<organism evidence="2 3">
    <name type="scientific">Botryobasidium botryosum (strain FD-172 SS1)</name>
    <dbReference type="NCBI Taxonomy" id="930990"/>
    <lineage>
        <taxon>Eukaryota</taxon>
        <taxon>Fungi</taxon>
        <taxon>Dikarya</taxon>
        <taxon>Basidiomycota</taxon>
        <taxon>Agaricomycotina</taxon>
        <taxon>Agaricomycetes</taxon>
        <taxon>Cantharellales</taxon>
        <taxon>Botryobasidiaceae</taxon>
        <taxon>Botryobasidium</taxon>
    </lineage>
</organism>
<dbReference type="AlphaFoldDB" id="A0A067MM16"/>
<evidence type="ECO:0000313" key="3">
    <source>
        <dbReference type="Proteomes" id="UP000027195"/>
    </source>
</evidence>
<evidence type="ECO:0000256" key="1">
    <source>
        <dbReference type="SAM" id="MobiDB-lite"/>
    </source>
</evidence>